<reference evidence="2" key="1">
    <citation type="submission" date="2022-04" db="EMBL/GenBank/DDBJ databases">
        <title>Desulfatitalea alkaliphila sp. nov., a novel anaerobic sulfate-reducing bacterium isolated from terrestrial mud volcano, Taman Peninsula, Russia.</title>
        <authorList>
            <person name="Khomyakova M.A."/>
            <person name="Merkel A.Y."/>
            <person name="Slobodkin A.I."/>
        </authorList>
    </citation>
    <scope>NUCLEOTIDE SEQUENCE</scope>
    <source>
        <strain evidence="2">M08but</strain>
    </source>
</reference>
<dbReference type="GO" id="GO:0005886">
    <property type="term" value="C:plasma membrane"/>
    <property type="evidence" value="ECO:0007669"/>
    <property type="project" value="TreeGrafter"/>
</dbReference>
<feature type="transmembrane region" description="Helical" evidence="1">
    <location>
        <begin position="999"/>
        <end position="1020"/>
    </location>
</feature>
<feature type="transmembrane region" description="Helical" evidence="1">
    <location>
        <begin position="1032"/>
        <end position="1058"/>
    </location>
</feature>
<dbReference type="Gene3D" id="3.30.70.1320">
    <property type="entry name" value="Multidrug efflux transporter AcrB pore domain like"/>
    <property type="match status" value="1"/>
</dbReference>
<feature type="transmembrane region" description="Helical" evidence="1">
    <location>
        <begin position="388"/>
        <end position="412"/>
    </location>
</feature>
<keyword evidence="1" id="KW-0812">Transmembrane</keyword>
<proteinExistence type="predicted"/>
<evidence type="ECO:0000256" key="1">
    <source>
        <dbReference type="SAM" id="Phobius"/>
    </source>
</evidence>
<dbReference type="Gene3D" id="3.30.2090.10">
    <property type="entry name" value="Multidrug efflux transporter AcrB TolC docking domain, DN and DC subdomains"/>
    <property type="match status" value="2"/>
</dbReference>
<protein>
    <submittedName>
        <fullName evidence="2">Efflux RND transporter permease subunit</fullName>
    </submittedName>
</protein>
<dbReference type="SUPFAM" id="SSF82693">
    <property type="entry name" value="Multidrug efflux transporter AcrB pore domain, PN1, PN2, PC1 and PC2 subdomains"/>
    <property type="match status" value="3"/>
</dbReference>
<dbReference type="EMBL" id="JALJRB010000002">
    <property type="protein sequence ID" value="MCJ8499400.1"/>
    <property type="molecule type" value="Genomic_DNA"/>
</dbReference>
<dbReference type="SUPFAM" id="SSF82866">
    <property type="entry name" value="Multidrug efflux transporter AcrB transmembrane domain"/>
    <property type="match status" value="2"/>
</dbReference>
<feature type="transmembrane region" description="Helical" evidence="1">
    <location>
        <begin position="460"/>
        <end position="483"/>
    </location>
</feature>
<feature type="transmembrane region" description="Helical" evidence="1">
    <location>
        <begin position="362"/>
        <end position="382"/>
    </location>
</feature>
<dbReference type="Proteomes" id="UP001165427">
    <property type="component" value="Unassembled WGS sequence"/>
</dbReference>
<feature type="transmembrane region" description="Helical" evidence="1">
    <location>
        <begin position="955"/>
        <end position="978"/>
    </location>
</feature>
<gene>
    <name evidence="2" type="ORF">MRX98_02345</name>
</gene>
<dbReference type="RefSeq" id="WP_246902685.1">
    <property type="nucleotide sequence ID" value="NZ_JALJRB010000002.1"/>
</dbReference>
<feature type="transmembrane region" description="Helical" evidence="1">
    <location>
        <begin position="12"/>
        <end position="31"/>
    </location>
</feature>
<organism evidence="2 3">
    <name type="scientific">Desulfatitalea alkaliphila</name>
    <dbReference type="NCBI Taxonomy" id="2929485"/>
    <lineage>
        <taxon>Bacteria</taxon>
        <taxon>Pseudomonadati</taxon>
        <taxon>Thermodesulfobacteriota</taxon>
        <taxon>Desulfobacteria</taxon>
        <taxon>Desulfobacterales</taxon>
        <taxon>Desulfosarcinaceae</taxon>
        <taxon>Desulfatitalea</taxon>
    </lineage>
</organism>
<dbReference type="InterPro" id="IPR027463">
    <property type="entry name" value="AcrB_DN_DC_subdom"/>
</dbReference>
<dbReference type="Gene3D" id="3.30.70.1440">
    <property type="entry name" value="Multidrug efflux transporter AcrB pore domain"/>
    <property type="match status" value="1"/>
</dbReference>
<comment type="caution">
    <text evidence="2">The sequence shown here is derived from an EMBL/GenBank/DDBJ whole genome shotgun (WGS) entry which is preliminary data.</text>
</comment>
<feature type="transmembrane region" description="Helical" evidence="1">
    <location>
        <begin position="336"/>
        <end position="355"/>
    </location>
</feature>
<keyword evidence="3" id="KW-1185">Reference proteome</keyword>
<dbReference type="Pfam" id="PF00873">
    <property type="entry name" value="ACR_tran"/>
    <property type="match status" value="1"/>
</dbReference>
<evidence type="ECO:0000313" key="2">
    <source>
        <dbReference type="EMBL" id="MCJ8499400.1"/>
    </source>
</evidence>
<dbReference type="PANTHER" id="PTHR32063">
    <property type="match status" value="1"/>
</dbReference>
<name>A0AA41R220_9BACT</name>
<accession>A0AA41R220</accession>
<evidence type="ECO:0000313" key="3">
    <source>
        <dbReference type="Proteomes" id="UP001165427"/>
    </source>
</evidence>
<keyword evidence="1" id="KW-0472">Membrane</keyword>
<dbReference type="GO" id="GO:0042910">
    <property type="term" value="F:xenobiotic transmembrane transporter activity"/>
    <property type="evidence" value="ECO:0007669"/>
    <property type="project" value="TreeGrafter"/>
</dbReference>
<feature type="transmembrane region" description="Helical" evidence="1">
    <location>
        <begin position="930"/>
        <end position="949"/>
    </location>
</feature>
<sequence length="1079" mass="119271">MPRVVRYTLKQTVLINVLFVILVVAGVFSLLTTPTENMPLVDMGRVFVHTVYYGASAEDVEQLVTRKIEDALEDLESVEYVQSHSYRNFSSVQVKFLDDTDYRYLYDELRFLVLNIKDELPRGAEEPTFIWLDTDIWKPVIEVHVGGDLSLRGLERYAEELRVQLLAVPDVRDVAIRGSVTEEFHLALDPERLRRFGVTFMEVVRAVESAGTKIPTGRFRTGDTAFMLDTGRRLERRQQVLEVVVRRDGDGNFIRVGDLAASARLHHRDPITIASVNGHSAIRMVVTKERQGNAVTISGQVKTAAQRFGERHADEGISVVFTNDSTIEINDALRTLGGNLLLGMALVILVLWLTLGFRNAMITAVGIPFSFLCALAIMKFTGLTINTISLFSFVLVTGIIVDDAVIIVENTFRHMQMGKNRRQAIIDGTAEVMLPVISAALTTLLAFLPMLIMTGHIGDFFAIIPKTVAFALIASLLEALFILPIHVWDWGPRQPSTARQINDKATPFAHLQSGVFGLVWRVYRRLLLWVLDHKLPALLGMNLLLAAAVAILLLSMLGIAPLIQVKFFPGNYFRYHVTLQTAAGTSLERTDEMVRETSRFILSLGPGQAESAAGMAGYYEDQDYVRHNGPNYGQVVVTLPEVRQRDFPGIPGNDPIRYLPEVRRKIADHVAATYGDDPANPRVQVFEEVDGPPTGKAVNVRIQGPAMEEALAAADHLLARMRDDAALSDLVDLGDDRPSQHRTVRFEPRQEAVYEYNLSVDRVTALVAGVLNGWYAGVYRTIDEEVDMVVRLARHDDPVGGANGLATPLDALAVPVIDHSAAPIYLRDLVNARYAREPNVRSRYQGRPTVTVSADIRAGANLSAAAARNRIQAHWQSAADTMPGVVLTFGGEFESTLKSYTSLATAFAIAILGIYMVLSSQFRDYLQPLIILAAVPFSLIGVSFGIFFTRGIFTIASFIATVGLSGVAVNNTILLLDFMNKRYRDGKDLRPAILESCAARMRPVLITTVTTLLGLLPMAIGIPSKSLTWAPMATAFVTGLSSATVLALLITPVNYELLEGWRAKLRRRRIGKLRRKGAF</sequence>
<feature type="transmembrane region" description="Helical" evidence="1">
    <location>
        <begin position="543"/>
        <end position="563"/>
    </location>
</feature>
<dbReference type="InterPro" id="IPR001036">
    <property type="entry name" value="Acrflvin-R"/>
</dbReference>
<feature type="transmembrane region" description="Helical" evidence="1">
    <location>
        <begin position="432"/>
        <end position="454"/>
    </location>
</feature>
<dbReference type="Gene3D" id="1.20.1640.10">
    <property type="entry name" value="Multidrug efflux transporter AcrB transmembrane domain"/>
    <property type="match status" value="2"/>
</dbReference>
<dbReference type="Gene3D" id="3.30.70.1430">
    <property type="entry name" value="Multidrug efflux transporter AcrB pore domain"/>
    <property type="match status" value="2"/>
</dbReference>
<dbReference type="PANTHER" id="PTHR32063:SF33">
    <property type="entry name" value="RND SUPERFAMILY EFFLUX PUMP PERMEASE COMPONENT"/>
    <property type="match status" value="1"/>
</dbReference>
<dbReference type="SUPFAM" id="SSF82714">
    <property type="entry name" value="Multidrug efflux transporter AcrB TolC docking domain, DN and DC subdomains"/>
    <property type="match status" value="1"/>
</dbReference>
<dbReference type="AlphaFoldDB" id="A0AA41R220"/>
<keyword evidence="1" id="KW-1133">Transmembrane helix</keyword>
<dbReference type="PRINTS" id="PR00702">
    <property type="entry name" value="ACRIFLAVINRP"/>
</dbReference>
<feature type="transmembrane region" description="Helical" evidence="1">
    <location>
        <begin position="900"/>
        <end position="918"/>
    </location>
</feature>